<reference evidence="8" key="1">
    <citation type="submission" date="2021-01" db="EMBL/GenBank/DDBJ databases">
        <title>Whole genome shotgun sequence of Planosporangium mesophilum NBRC 109066.</title>
        <authorList>
            <person name="Komaki H."/>
            <person name="Tamura T."/>
        </authorList>
    </citation>
    <scope>NUCLEOTIDE SEQUENCE</scope>
    <source>
        <strain evidence="8">NBRC 109066</strain>
    </source>
</reference>
<dbReference type="CDD" id="cd06581">
    <property type="entry name" value="TM_PBP1_LivM_like"/>
    <property type="match status" value="1"/>
</dbReference>
<evidence type="ECO:0000256" key="3">
    <source>
        <dbReference type="ARBA" id="ARBA00022692"/>
    </source>
</evidence>
<feature type="transmembrane region" description="Helical" evidence="7">
    <location>
        <begin position="7"/>
        <end position="27"/>
    </location>
</feature>
<dbReference type="GO" id="GO:0015658">
    <property type="term" value="F:branched-chain amino acid transmembrane transporter activity"/>
    <property type="evidence" value="ECO:0007669"/>
    <property type="project" value="InterPro"/>
</dbReference>
<keyword evidence="5 7" id="KW-0472">Membrane</keyword>
<dbReference type="PANTHER" id="PTHR30482:SF5">
    <property type="entry name" value="ABC TRANSPORTER PERMEASE PROTEIN"/>
    <property type="match status" value="1"/>
</dbReference>
<dbReference type="GO" id="GO:0005886">
    <property type="term" value="C:plasma membrane"/>
    <property type="evidence" value="ECO:0007669"/>
    <property type="project" value="UniProtKB-SubCell"/>
</dbReference>
<proteinExistence type="predicted"/>
<feature type="transmembrane region" description="Helical" evidence="7">
    <location>
        <begin position="89"/>
        <end position="109"/>
    </location>
</feature>
<feature type="transmembrane region" description="Helical" evidence="7">
    <location>
        <begin position="33"/>
        <end position="52"/>
    </location>
</feature>
<dbReference type="Proteomes" id="UP000599074">
    <property type="component" value="Unassembled WGS sequence"/>
</dbReference>
<dbReference type="Pfam" id="PF02653">
    <property type="entry name" value="BPD_transp_2"/>
    <property type="match status" value="1"/>
</dbReference>
<evidence type="ECO:0000256" key="4">
    <source>
        <dbReference type="ARBA" id="ARBA00022989"/>
    </source>
</evidence>
<evidence type="ECO:0000256" key="7">
    <source>
        <dbReference type="SAM" id="Phobius"/>
    </source>
</evidence>
<dbReference type="RefSeq" id="WP_203935671.1">
    <property type="nucleotide sequence ID" value="NZ_BOON01000031.1"/>
</dbReference>
<sequence length="376" mass="38125">MSDRLRRVPVVAGWVAAVALLAVAPLYVDAFWLQAGLVTIAAAVGAVGLTLLVGAAGQLSFAHAFFLAVGAYGYAYLSGRSSSGTTVGLGVPPVLGAVGAVAVAGALGLAFSPVASRLRGIYLGVASLSLVFVGQHLLQNLTSVTGGFNGRPTPAFTVAGFDFTGTEPELTIAGVPFGAVERLWYLSLLALAGACLLARNLLRGRAGRAWRMIRDSEVAAAVMGVDVRRGKASAFVLSSMFAGAAGVLSALALDRVVPDYFGLLLSIEFLAMIVIGGLGSVAGAVTGAVFVTALPLVLARYSGVLPLVADAGSGGVDASVLARFCYGAAVVLVILVQPDGLAGLGRRIRSRLRRTTPPPPQSGPDACPAGVLQETP</sequence>
<gene>
    <name evidence="8" type="ORF">Pme01_33120</name>
</gene>
<dbReference type="AlphaFoldDB" id="A0A8J3TLV8"/>
<feature type="transmembrane region" description="Helical" evidence="7">
    <location>
        <begin position="183"/>
        <end position="202"/>
    </location>
</feature>
<dbReference type="InterPro" id="IPR001851">
    <property type="entry name" value="ABC_transp_permease"/>
</dbReference>
<evidence type="ECO:0000256" key="2">
    <source>
        <dbReference type="ARBA" id="ARBA00022475"/>
    </source>
</evidence>
<dbReference type="EMBL" id="BOON01000031">
    <property type="protein sequence ID" value="GII23715.1"/>
    <property type="molecule type" value="Genomic_DNA"/>
</dbReference>
<dbReference type="InterPro" id="IPR043428">
    <property type="entry name" value="LivM-like"/>
</dbReference>
<feature type="transmembrane region" description="Helical" evidence="7">
    <location>
        <begin position="59"/>
        <end position="77"/>
    </location>
</feature>
<evidence type="ECO:0000313" key="8">
    <source>
        <dbReference type="EMBL" id="GII23715.1"/>
    </source>
</evidence>
<feature type="transmembrane region" description="Helical" evidence="7">
    <location>
        <begin position="260"/>
        <end position="281"/>
    </location>
</feature>
<dbReference type="PANTHER" id="PTHR30482">
    <property type="entry name" value="HIGH-AFFINITY BRANCHED-CHAIN AMINO ACID TRANSPORT SYSTEM PERMEASE"/>
    <property type="match status" value="1"/>
</dbReference>
<feature type="region of interest" description="Disordered" evidence="6">
    <location>
        <begin position="352"/>
        <end position="376"/>
    </location>
</feature>
<keyword evidence="2" id="KW-1003">Cell membrane</keyword>
<feature type="transmembrane region" description="Helical" evidence="7">
    <location>
        <begin position="232"/>
        <end position="254"/>
    </location>
</feature>
<evidence type="ECO:0000256" key="5">
    <source>
        <dbReference type="ARBA" id="ARBA00023136"/>
    </source>
</evidence>
<protein>
    <submittedName>
        <fullName evidence="8">Branched-chain amino acid ABC transporter permease</fullName>
    </submittedName>
</protein>
<accession>A0A8J3TLV8</accession>
<name>A0A8J3TLV8_9ACTN</name>
<organism evidence="8 9">
    <name type="scientific">Planosporangium mesophilum</name>
    <dbReference type="NCBI Taxonomy" id="689768"/>
    <lineage>
        <taxon>Bacteria</taxon>
        <taxon>Bacillati</taxon>
        <taxon>Actinomycetota</taxon>
        <taxon>Actinomycetes</taxon>
        <taxon>Micromonosporales</taxon>
        <taxon>Micromonosporaceae</taxon>
        <taxon>Planosporangium</taxon>
    </lineage>
</organism>
<evidence type="ECO:0000256" key="6">
    <source>
        <dbReference type="SAM" id="MobiDB-lite"/>
    </source>
</evidence>
<keyword evidence="9" id="KW-1185">Reference proteome</keyword>
<feature type="transmembrane region" description="Helical" evidence="7">
    <location>
        <begin position="121"/>
        <end position="138"/>
    </location>
</feature>
<evidence type="ECO:0000313" key="9">
    <source>
        <dbReference type="Proteomes" id="UP000599074"/>
    </source>
</evidence>
<comment type="caution">
    <text evidence="8">The sequence shown here is derived from an EMBL/GenBank/DDBJ whole genome shotgun (WGS) entry which is preliminary data.</text>
</comment>
<evidence type="ECO:0000256" key="1">
    <source>
        <dbReference type="ARBA" id="ARBA00004651"/>
    </source>
</evidence>
<keyword evidence="4 7" id="KW-1133">Transmembrane helix</keyword>
<comment type="subcellular location">
    <subcellularLocation>
        <location evidence="1">Cell membrane</location>
        <topology evidence="1">Multi-pass membrane protein</topology>
    </subcellularLocation>
</comment>
<keyword evidence="3 7" id="KW-0812">Transmembrane</keyword>